<feature type="transmembrane region" description="Helical" evidence="2">
    <location>
        <begin position="33"/>
        <end position="54"/>
    </location>
</feature>
<gene>
    <name evidence="3" type="ORF">METZ01_LOCUS294937</name>
</gene>
<accession>A0A382LZT5</accession>
<reference evidence="3" key="1">
    <citation type="submission" date="2018-05" db="EMBL/GenBank/DDBJ databases">
        <authorList>
            <person name="Lanie J.A."/>
            <person name="Ng W.-L."/>
            <person name="Kazmierczak K.M."/>
            <person name="Andrzejewski T.M."/>
            <person name="Davidsen T.M."/>
            <person name="Wayne K.J."/>
            <person name="Tettelin H."/>
            <person name="Glass J.I."/>
            <person name="Rusch D."/>
            <person name="Podicherti R."/>
            <person name="Tsui H.-C.T."/>
            <person name="Winkler M.E."/>
        </authorList>
    </citation>
    <scope>NUCLEOTIDE SEQUENCE</scope>
</reference>
<feature type="non-terminal residue" evidence="3">
    <location>
        <position position="287"/>
    </location>
</feature>
<dbReference type="GO" id="GO:0009306">
    <property type="term" value="P:protein secretion"/>
    <property type="evidence" value="ECO:0007669"/>
    <property type="project" value="InterPro"/>
</dbReference>
<feature type="region of interest" description="Disordered" evidence="1">
    <location>
        <begin position="1"/>
        <end position="25"/>
    </location>
</feature>
<dbReference type="AlphaFoldDB" id="A0A382LZT5"/>
<keyword evidence="2" id="KW-0472">Membrane</keyword>
<dbReference type="SUPFAM" id="SSF160544">
    <property type="entry name" value="EscU C-terminal domain-like"/>
    <property type="match status" value="1"/>
</dbReference>
<dbReference type="GO" id="GO:0005886">
    <property type="term" value="C:plasma membrane"/>
    <property type="evidence" value="ECO:0007669"/>
    <property type="project" value="TreeGrafter"/>
</dbReference>
<sequence length="287" mass="31845">MAEESFQEKTEQATPKRRDDAREKGQVARSAELSSVAILAAGLLALWGVGGWMMGGLQGVMVRTFTEGYAINLDAMSAPAHMMSWISDFALIVAPMMAFLFVVATLVNVAQVGIIFTGKPLMPKADRISPFSGLKRIFSKKGLVELAKGLFKVFVVGVVTYLTMTSEADGVLAYMHMEVTQIFGFSSDLILTLGVRLVLLLLLMAILDYAFQRFDYEQNLRMTKQEVREELKQQEGDPMVRSRIRSLQREMSQQRMMSDVGEADVVVTNPTHVAIALKYDTESMNAP</sequence>
<dbReference type="Pfam" id="PF01312">
    <property type="entry name" value="Bac_export_2"/>
    <property type="match status" value="1"/>
</dbReference>
<dbReference type="PANTHER" id="PTHR30531:SF12">
    <property type="entry name" value="FLAGELLAR BIOSYNTHETIC PROTEIN FLHB"/>
    <property type="match status" value="1"/>
</dbReference>
<dbReference type="InterPro" id="IPR029025">
    <property type="entry name" value="T3SS_substrate_exporter_C"/>
</dbReference>
<name>A0A382LZT5_9ZZZZ</name>
<keyword evidence="2" id="KW-1133">Transmembrane helix</keyword>
<dbReference type="EMBL" id="UINC01090283">
    <property type="protein sequence ID" value="SVC42083.1"/>
    <property type="molecule type" value="Genomic_DNA"/>
</dbReference>
<dbReference type="InterPro" id="IPR006135">
    <property type="entry name" value="T3SS_substrate_exporter"/>
</dbReference>
<evidence type="ECO:0000256" key="1">
    <source>
        <dbReference type="SAM" id="MobiDB-lite"/>
    </source>
</evidence>
<dbReference type="PRINTS" id="PR00950">
    <property type="entry name" value="TYPE3IMSPROT"/>
</dbReference>
<feature type="transmembrane region" description="Helical" evidence="2">
    <location>
        <begin position="89"/>
        <end position="122"/>
    </location>
</feature>
<evidence type="ECO:0000256" key="2">
    <source>
        <dbReference type="SAM" id="Phobius"/>
    </source>
</evidence>
<keyword evidence="2" id="KW-0812">Transmembrane</keyword>
<dbReference type="Gene3D" id="3.40.1690.10">
    <property type="entry name" value="secretion proteins EscU"/>
    <property type="match status" value="1"/>
</dbReference>
<dbReference type="PANTHER" id="PTHR30531">
    <property type="entry name" value="FLAGELLAR BIOSYNTHETIC PROTEIN FLHB"/>
    <property type="match status" value="1"/>
</dbReference>
<feature type="transmembrane region" description="Helical" evidence="2">
    <location>
        <begin position="143"/>
        <end position="162"/>
    </location>
</feature>
<proteinExistence type="predicted"/>
<feature type="transmembrane region" description="Helical" evidence="2">
    <location>
        <begin position="182"/>
        <end position="211"/>
    </location>
</feature>
<organism evidence="3">
    <name type="scientific">marine metagenome</name>
    <dbReference type="NCBI Taxonomy" id="408172"/>
    <lineage>
        <taxon>unclassified sequences</taxon>
        <taxon>metagenomes</taxon>
        <taxon>ecological metagenomes</taxon>
    </lineage>
</organism>
<evidence type="ECO:0000313" key="3">
    <source>
        <dbReference type="EMBL" id="SVC42083.1"/>
    </source>
</evidence>
<evidence type="ECO:0008006" key="4">
    <source>
        <dbReference type="Google" id="ProtNLM"/>
    </source>
</evidence>
<protein>
    <recommendedName>
        <fullName evidence="4">Flagellar biosynthetic protein FlhB</fullName>
    </recommendedName>
</protein>